<dbReference type="Gene3D" id="1.10.10.10">
    <property type="entry name" value="Winged helix-like DNA-binding domain superfamily/Winged helix DNA-binding domain"/>
    <property type="match status" value="1"/>
</dbReference>
<dbReference type="SUPFAM" id="SSF52172">
    <property type="entry name" value="CheY-like"/>
    <property type="match status" value="1"/>
</dbReference>
<feature type="domain" description="Response regulatory" evidence="3">
    <location>
        <begin position="3"/>
        <end position="117"/>
    </location>
</feature>
<evidence type="ECO:0000256" key="2">
    <source>
        <dbReference type="SAM" id="Coils"/>
    </source>
</evidence>
<dbReference type="Pfam" id="PF03861">
    <property type="entry name" value="ANTAR"/>
    <property type="match status" value="1"/>
</dbReference>
<evidence type="ECO:0000313" key="6">
    <source>
        <dbReference type="Proteomes" id="UP000028073"/>
    </source>
</evidence>
<dbReference type="STRING" id="1137799.GZ78_19775"/>
<gene>
    <name evidence="5" type="ORF">GZ78_19775</name>
</gene>
<evidence type="ECO:0000256" key="1">
    <source>
        <dbReference type="PROSITE-ProRule" id="PRU00169"/>
    </source>
</evidence>
<dbReference type="Proteomes" id="UP000028073">
    <property type="component" value="Unassembled WGS sequence"/>
</dbReference>
<feature type="domain" description="ANTAR" evidence="4">
    <location>
        <begin position="123"/>
        <end position="184"/>
    </location>
</feature>
<comment type="caution">
    <text evidence="1">Lacks conserved residue(s) required for the propagation of feature annotation.</text>
</comment>
<dbReference type="eggNOG" id="COG3707">
    <property type="taxonomic scope" value="Bacteria"/>
</dbReference>
<dbReference type="AlphaFoldDB" id="A0A081NEM1"/>
<proteinExistence type="predicted"/>
<dbReference type="InterPro" id="IPR008327">
    <property type="entry name" value="Sig_transdc_resp-reg_antiterm"/>
</dbReference>
<keyword evidence="2" id="KW-0175">Coiled coil</keyword>
<feature type="coiled-coil region" evidence="2">
    <location>
        <begin position="113"/>
        <end position="147"/>
    </location>
</feature>
<name>A0A081NEM1_9GAMM</name>
<evidence type="ECO:0000313" key="5">
    <source>
        <dbReference type="EMBL" id="KEQ16894.1"/>
    </source>
</evidence>
<dbReference type="GO" id="GO:0003723">
    <property type="term" value="F:RNA binding"/>
    <property type="evidence" value="ECO:0007669"/>
    <property type="project" value="InterPro"/>
</dbReference>
<dbReference type="PIRSF" id="PIRSF036382">
    <property type="entry name" value="RR_antiterm"/>
    <property type="match status" value="1"/>
</dbReference>
<dbReference type="InterPro" id="IPR005561">
    <property type="entry name" value="ANTAR"/>
</dbReference>
<dbReference type="InterPro" id="IPR001789">
    <property type="entry name" value="Sig_transdc_resp-reg_receiver"/>
</dbReference>
<dbReference type="Gene3D" id="3.40.50.2300">
    <property type="match status" value="1"/>
</dbReference>
<sequence length="195" mass="21879">MNSVLLIGTRSSRMSVLNRALNEFGYEVMDRQELAEDLVTVVTSLSPDILVIGLDKPAPSLLEKLSLISKSAPLPVVMFVEQTTDNIVQQAIRSGVNAYIVADLQPQRLKTIIDIAVARFQEYQSLRDELEQTRNRLEDRKLLDKAKGLLMSRQGISEDQAYKKLRKMAMDKGETLAAVARNVIDVFNMLEEKAS</sequence>
<keyword evidence="6" id="KW-1185">Reference proteome</keyword>
<dbReference type="SMART" id="SM01012">
    <property type="entry name" value="ANTAR"/>
    <property type="match status" value="1"/>
</dbReference>
<dbReference type="PROSITE" id="PS50110">
    <property type="entry name" value="RESPONSE_REGULATORY"/>
    <property type="match status" value="1"/>
</dbReference>
<accession>A0A081NEM1</accession>
<evidence type="ECO:0008006" key="7">
    <source>
        <dbReference type="Google" id="ProtNLM"/>
    </source>
</evidence>
<comment type="caution">
    <text evidence="5">The sequence shown here is derived from an EMBL/GenBank/DDBJ whole genome shotgun (WGS) entry which is preliminary data.</text>
</comment>
<protein>
    <recommendedName>
        <fullName evidence="7">Histidine kinase</fullName>
    </recommendedName>
</protein>
<dbReference type="InterPro" id="IPR036388">
    <property type="entry name" value="WH-like_DNA-bd_sf"/>
</dbReference>
<dbReference type="GO" id="GO:0000160">
    <property type="term" value="P:phosphorelay signal transduction system"/>
    <property type="evidence" value="ECO:0007669"/>
    <property type="project" value="InterPro"/>
</dbReference>
<dbReference type="InterPro" id="IPR011006">
    <property type="entry name" value="CheY-like_superfamily"/>
</dbReference>
<dbReference type="PROSITE" id="PS50921">
    <property type="entry name" value="ANTAR"/>
    <property type="match status" value="1"/>
</dbReference>
<reference evidence="5 6" key="1">
    <citation type="submission" date="2014-06" db="EMBL/GenBank/DDBJ databases">
        <title>Whole Genome Sequences of Three Symbiotic Endozoicomonas Bacteria.</title>
        <authorList>
            <person name="Neave M.J."/>
            <person name="Apprill A."/>
            <person name="Voolstra C.R."/>
        </authorList>
    </citation>
    <scope>NUCLEOTIDE SEQUENCE [LARGE SCALE GENOMIC DNA]</scope>
    <source>
        <strain evidence="5 6">DSM 25634</strain>
    </source>
</reference>
<organism evidence="5 6">
    <name type="scientific">Endozoicomonas numazuensis</name>
    <dbReference type="NCBI Taxonomy" id="1137799"/>
    <lineage>
        <taxon>Bacteria</taxon>
        <taxon>Pseudomonadati</taxon>
        <taxon>Pseudomonadota</taxon>
        <taxon>Gammaproteobacteria</taxon>
        <taxon>Oceanospirillales</taxon>
        <taxon>Endozoicomonadaceae</taxon>
        <taxon>Endozoicomonas</taxon>
    </lineage>
</organism>
<dbReference type="EMBL" id="JOKH01000004">
    <property type="protein sequence ID" value="KEQ16894.1"/>
    <property type="molecule type" value="Genomic_DNA"/>
</dbReference>
<evidence type="ECO:0000259" key="3">
    <source>
        <dbReference type="PROSITE" id="PS50110"/>
    </source>
</evidence>
<evidence type="ECO:0000259" key="4">
    <source>
        <dbReference type="PROSITE" id="PS50921"/>
    </source>
</evidence>